<protein>
    <recommendedName>
        <fullName evidence="4">Nucleoporin Nup133/Nup155-like N-terminal domain-containing protein</fullName>
    </recommendedName>
</protein>
<dbReference type="EMBL" id="UZAN01056438">
    <property type="protein sequence ID" value="VDP91258.1"/>
    <property type="molecule type" value="Genomic_DNA"/>
</dbReference>
<accession>A0A3P8I5N6</accession>
<keyword evidence="2" id="KW-0813">Transport</keyword>
<dbReference type="GO" id="GO:0017056">
    <property type="term" value="F:structural constituent of nuclear pore"/>
    <property type="evidence" value="ECO:0007669"/>
    <property type="project" value="InterPro"/>
</dbReference>
<gene>
    <name evidence="5" type="ORF">ECPE_LOCUS13986</name>
</gene>
<organism evidence="5 6">
    <name type="scientific">Echinostoma caproni</name>
    <dbReference type="NCBI Taxonomy" id="27848"/>
    <lineage>
        <taxon>Eukaryota</taxon>
        <taxon>Metazoa</taxon>
        <taxon>Spiralia</taxon>
        <taxon>Lophotrochozoa</taxon>
        <taxon>Platyhelminthes</taxon>
        <taxon>Trematoda</taxon>
        <taxon>Digenea</taxon>
        <taxon>Plagiorchiida</taxon>
        <taxon>Echinostomata</taxon>
        <taxon>Echinostomatoidea</taxon>
        <taxon>Echinostomatidae</taxon>
        <taxon>Echinostoma</taxon>
    </lineage>
</organism>
<dbReference type="AlphaFoldDB" id="A0A3P8I5N6"/>
<evidence type="ECO:0000256" key="3">
    <source>
        <dbReference type="ARBA" id="ARBA00023242"/>
    </source>
</evidence>
<dbReference type="GO" id="GO:0036228">
    <property type="term" value="P:protein localization to nuclear inner membrane"/>
    <property type="evidence" value="ECO:0007669"/>
    <property type="project" value="TreeGrafter"/>
</dbReference>
<sequence length="123" mass="13879">MKSMQKNCLMGVFTACERAWISIDNELFMWSYEDGEDLAYYDGINDTIIAVELAVPRPGLFTNFISHCDNRRSAKWNILSVVYCHSFGSYHFGCYICATCPGILQRCTRSYSGFTGAPLLSSD</sequence>
<keyword evidence="6" id="KW-1185">Reference proteome</keyword>
<dbReference type="GO" id="GO:0000972">
    <property type="term" value="P:transcription-dependent tethering of RNA polymerase II gene DNA at nuclear periphery"/>
    <property type="evidence" value="ECO:0007669"/>
    <property type="project" value="TreeGrafter"/>
</dbReference>
<evidence type="ECO:0000259" key="4">
    <source>
        <dbReference type="Pfam" id="PF08801"/>
    </source>
</evidence>
<dbReference type="InterPro" id="IPR004870">
    <property type="entry name" value="Nucleoporin_Nup155"/>
</dbReference>
<evidence type="ECO:0000313" key="6">
    <source>
        <dbReference type="Proteomes" id="UP000272942"/>
    </source>
</evidence>
<dbReference type="PANTHER" id="PTHR10350:SF6">
    <property type="entry name" value="NUCLEAR PORE COMPLEX PROTEIN NUP155"/>
    <property type="match status" value="1"/>
</dbReference>
<feature type="domain" description="Nucleoporin Nup133/Nup155-like N-terminal" evidence="4">
    <location>
        <begin position="2"/>
        <end position="67"/>
    </location>
</feature>
<evidence type="ECO:0000256" key="2">
    <source>
        <dbReference type="ARBA" id="ARBA00022448"/>
    </source>
</evidence>
<dbReference type="InterPro" id="IPR014908">
    <property type="entry name" value="Nucleoporin_Nup133/Nup155_N"/>
</dbReference>
<keyword evidence="3" id="KW-0539">Nucleus</keyword>
<dbReference type="PANTHER" id="PTHR10350">
    <property type="entry name" value="NUCLEAR PORE COMPLEX PROTEIN NUP155"/>
    <property type="match status" value="1"/>
</dbReference>
<dbReference type="GO" id="GO:0006606">
    <property type="term" value="P:protein import into nucleus"/>
    <property type="evidence" value="ECO:0007669"/>
    <property type="project" value="TreeGrafter"/>
</dbReference>
<evidence type="ECO:0000313" key="5">
    <source>
        <dbReference type="EMBL" id="VDP91258.1"/>
    </source>
</evidence>
<name>A0A3P8I5N6_9TREM</name>
<comment type="subcellular location">
    <subcellularLocation>
        <location evidence="1">Nucleus</location>
    </subcellularLocation>
</comment>
<dbReference type="GO" id="GO:0044611">
    <property type="term" value="C:nuclear pore inner ring"/>
    <property type="evidence" value="ECO:0007669"/>
    <property type="project" value="TreeGrafter"/>
</dbReference>
<dbReference type="Proteomes" id="UP000272942">
    <property type="component" value="Unassembled WGS sequence"/>
</dbReference>
<reference evidence="5 6" key="1">
    <citation type="submission" date="2018-11" db="EMBL/GenBank/DDBJ databases">
        <authorList>
            <consortium name="Pathogen Informatics"/>
        </authorList>
    </citation>
    <scope>NUCLEOTIDE SEQUENCE [LARGE SCALE GENOMIC DNA]</scope>
    <source>
        <strain evidence="5 6">Egypt</strain>
    </source>
</reference>
<dbReference type="Pfam" id="PF08801">
    <property type="entry name" value="Nucleoporin_N"/>
    <property type="match status" value="1"/>
</dbReference>
<dbReference type="OrthoDB" id="338970at2759"/>
<evidence type="ECO:0000256" key="1">
    <source>
        <dbReference type="ARBA" id="ARBA00004123"/>
    </source>
</evidence>
<dbReference type="GO" id="GO:0006405">
    <property type="term" value="P:RNA export from nucleus"/>
    <property type="evidence" value="ECO:0007669"/>
    <property type="project" value="TreeGrafter"/>
</dbReference>
<proteinExistence type="predicted"/>